<gene>
    <name evidence="2" type="ORF">BD311DRAFT_442462</name>
</gene>
<dbReference type="EMBL" id="ML143391">
    <property type="protein sequence ID" value="TBU33581.1"/>
    <property type="molecule type" value="Genomic_DNA"/>
</dbReference>
<sequence length="248" mass="26690">MAVIVFSPEAVCTCTLYPSPPRLRRNSEGLHLSPRNVCDTLGAAQFRRPGRPLRLRSGSHEPVFIRHASHATSYLNIVAGNRDAQRMACASFESRPCDATGSEALRALFHLPPCFELGLPCPFSPFANPPLSCSSALAGRSLLPRPNRQPLRCMSQPTAATLGRRGAREERAYQACRTTSRFNSSPPARSGNIISHLSKPSPAASGCRVSGIVCSECSRIVLSGASLRRHPAARPASHADSWCSHGPL</sequence>
<reference evidence="2" key="1">
    <citation type="submission" date="2019-01" db="EMBL/GenBank/DDBJ databases">
        <title>Draft genome sequences of three monokaryotic isolates of the white-rot basidiomycete fungus Dichomitus squalens.</title>
        <authorList>
            <consortium name="DOE Joint Genome Institute"/>
            <person name="Lopez S.C."/>
            <person name="Andreopoulos B."/>
            <person name="Pangilinan J."/>
            <person name="Lipzen A."/>
            <person name="Riley R."/>
            <person name="Ahrendt S."/>
            <person name="Ng V."/>
            <person name="Barry K."/>
            <person name="Daum C."/>
            <person name="Grigoriev I.V."/>
            <person name="Hilden K.S."/>
            <person name="Makela M.R."/>
            <person name="de Vries R.P."/>
        </authorList>
    </citation>
    <scope>NUCLEOTIDE SEQUENCE [LARGE SCALE GENOMIC DNA]</scope>
    <source>
        <strain evidence="2">OM18370.1</strain>
    </source>
</reference>
<feature type="region of interest" description="Disordered" evidence="1">
    <location>
        <begin position="228"/>
        <end position="248"/>
    </location>
</feature>
<organism evidence="2">
    <name type="scientific">Dichomitus squalens</name>
    <dbReference type="NCBI Taxonomy" id="114155"/>
    <lineage>
        <taxon>Eukaryota</taxon>
        <taxon>Fungi</taxon>
        <taxon>Dikarya</taxon>
        <taxon>Basidiomycota</taxon>
        <taxon>Agaricomycotina</taxon>
        <taxon>Agaricomycetes</taxon>
        <taxon>Polyporales</taxon>
        <taxon>Polyporaceae</taxon>
        <taxon>Dichomitus</taxon>
    </lineage>
</organism>
<accession>A0A4Q9N3K3</accession>
<name>A0A4Q9N3K3_9APHY</name>
<protein>
    <submittedName>
        <fullName evidence="2">Uncharacterized protein</fullName>
    </submittedName>
</protein>
<evidence type="ECO:0000256" key="1">
    <source>
        <dbReference type="SAM" id="MobiDB-lite"/>
    </source>
</evidence>
<dbReference type="Proteomes" id="UP000292957">
    <property type="component" value="Unassembled WGS sequence"/>
</dbReference>
<dbReference type="AlphaFoldDB" id="A0A4Q9N3K3"/>
<proteinExistence type="predicted"/>
<evidence type="ECO:0000313" key="2">
    <source>
        <dbReference type="EMBL" id="TBU33581.1"/>
    </source>
</evidence>